<accession>A0ACC2VU83</accession>
<comment type="caution">
    <text evidence="1">The sequence shown here is derived from an EMBL/GenBank/DDBJ whole genome shotgun (WGS) entry which is preliminary data.</text>
</comment>
<proteinExistence type="predicted"/>
<name>A0ACC2VU83_9TREE</name>
<reference evidence="1" key="1">
    <citation type="submission" date="2023-04" db="EMBL/GenBank/DDBJ databases">
        <title>Draft Genome sequencing of Naganishia species isolated from polar environments using Oxford Nanopore Technology.</title>
        <authorList>
            <person name="Leo P."/>
            <person name="Venkateswaran K."/>
        </authorList>
    </citation>
    <scope>NUCLEOTIDE SEQUENCE</scope>
    <source>
        <strain evidence="1">MNA-CCFEE 5261</strain>
    </source>
</reference>
<dbReference type="Proteomes" id="UP001241377">
    <property type="component" value="Unassembled WGS sequence"/>
</dbReference>
<sequence>MSPATVPIPVKSTRRKGRDGQESYRLVRKGTGTRIPGDQEKKRKAKNKSAFKQDCYIKTGVSIDHKKLLKSGAKITTDGTHLDVEIDLDRDNPDIYKSKGHTLPADEVLQLSNTTEVKIPLKYRDEFPAGQGLPSSEFLKAFHYYASDKFSSRKGTIRTMDETALLAFGLLAEHWIDQAIDESAQLFVEEKDEERDENEDEENEERENEDEENEENEEDSVDEDRGNNEDE</sequence>
<evidence type="ECO:0000313" key="2">
    <source>
        <dbReference type="Proteomes" id="UP001241377"/>
    </source>
</evidence>
<keyword evidence="2" id="KW-1185">Reference proteome</keyword>
<organism evidence="1 2">
    <name type="scientific">Naganishia cerealis</name>
    <dbReference type="NCBI Taxonomy" id="610337"/>
    <lineage>
        <taxon>Eukaryota</taxon>
        <taxon>Fungi</taxon>
        <taxon>Dikarya</taxon>
        <taxon>Basidiomycota</taxon>
        <taxon>Agaricomycotina</taxon>
        <taxon>Tremellomycetes</taxon>
        <taxon>Filobasidiales</taxon>
        <taxon>Filobasidiaceae</taxon>
        <taxon>Naganishia</taxon>
    </lineage>
</organism>
<dbReference type="EMBL" id="JASBWR010000048">
    <property type="protein sequence ID" value="KAJ9102999.1"/>
    <property type="molecule type" value="Genomic_DNA"/>
</dbReference>
<evidence type="ECO:0000313" key="1">
    <source>
        <dbReference type="EMBL" id="KAJ9102999.1"/>
    </source>
</evidence>
<protein>
    <submittedName>
        <fullName evidence="1">Uncharacterized protein</fullName>
    </submittedName>
</protein>
<gene>
    <name evidence="1" type="ORF">QFC19_004557</name>
</gene>